<dbReference type="Proteomes" id="UP000269591">
    <property type="component" value="Unassembled WGS sequence"/>
</dbReference>
<comment type="caution">
    <text evidence="1">The sequence shown here is derived from an EMBL/GenBank/DDBJ whole genome shotgun (WGS) entry which is preliminary data.</text>
</comment>
<gene>
    <name evidence="1" type="ORF">DMP06_07995</name>
</gene>
<name>A0A3N0AW16_9ACTN</name>
<dbReference type="AlphaFoldDB" id="A0A3N0AW16"/>
<sequence>MSICLSHQSALEYLRASDERDPHVMSAPRTGKIDSASISNAEEALAEASLQFVLQRPVHLLVATDKNTAGTSGVVRHVNTAPLPRRAIIQAAPGLLVAAPELVFLQMASQLSEVDAMLLGFELCGTYSPDPHDARGFRRREPLTSVRRLRAFLGACSGQRGVKAARAVATYVLDGSASPMETAMAAMLTAPTRLGGMGFERPELNREVSTEKGIRKVDLLWSSLKFGLEYNGRPYHAGEQAHERDERRKNAILACGIELMTVYYRDIAEPLYFDQLVRDICRATHQRRRVRVRDFKFRQSLLRAKVLPALQSHRYWMSDSNM</sequence>
<evidence type="ECO:0000313" key="2">
    <source>
        <dbReference type="Proteomes" id="UP000269591"/>
    </source>
</evidence>
<proteinExistence type="predicted"/>
<protein>
    <recommendedName>
        <fullName evidence="3">DUF559 domain-containing protein</fullName>
    </recommendedName>
</protein>
<dbReference type="OrthoDB" id="3173905at2"/>
<reference evidence="2" key="1">
    <citation type="submission" date="2018-05" db="EMBL/GenBank/DDBJ databases">
        <title>Genome Sequencing of selected type strains of the family Eggerthellaceae.</title>
        <authorList>
            <person name="Danylec N."/>
            <person name="Stoll D.A."/>
            <person name="Doetsch A."/>
            <person name="Huch M."/>
        </authorList>
    </citation>
    <scope>NUCLEOTIDE SEQUENCE [LARGE SCALE GENOMIC DNA]</scope>
    <source>
        <strain evidence="2">DSM 24851</strain>
    </source>
</reference>
<dbReference type="RefSeq" id="WP_123209212.1">
    <property type="nucleotide sequence ID" value="NZ_JBHTHO010000017.1"/>
</dbReference>
<dbReference type="EMBL" id="QIBX01000014">
    <property type="protein sequence ID" value="RNL39057.1"/>
    <property type="molecule type" value="Genomic_DNA"/>
</dbReference>
<evidence type="ECO:0000313" key="1">
    <source>
        <dbReference type="EMBL" id="RNL39057.1"/>
    </source>
</evidence>
<accession>A0A3N0AW16</accession>
<evidence type="ECO:0008006" key="3">
    <source>
        <dbReference type="Google" id="ProtNLM"/>
    </source>
</evidence>
<organism evidence="1 2">
    <name type="scientific">Slackia equolifaciens</name>
    <dbReference type="NCBI Taxonomy" id="498718"/>
    <lineage>
        <taxon>Bacteria</taxon>
        <taxon>Bacillati</taxon>
        <taxon>Actinomycetota</taxon>
        <taxon>Coriobacteriia</taxon>
        <taxon>Eggerthellales</taxon>
        <taxon>Eggerthellaceae</taxon>
        <taxon>Slackia</taxon>
    </lineage>
</organism>
<keyword evidence="2" id="KW-1185">Reference proteome</keyword>
<dbReference type="Gene3D" id="3.40.960.10">
    <property type="entry name" value="VSR Endonuclease"/>
    <property type="match status" value="1"/>
</dbReference>